<evidence type="ECO:0000313" key="3">
    <source>
        <dbReference type="Proteomes" id="UP001162780"/>
    </source>
</evidence>
<dbReference type="Gene3D" id="1.25.40.10">
    <property type="entry name" value="Tetratricopeptide repeat domain"/>
    <property type="match status" value="1"/>
</dbReference>
<dbReference type="InterPro" id="IPR019734">
    <property type="entry name" value="TPR_rpt"/>
</dbReference>
<dbReference type="SUPFAM" id="SSF48452">
    <property type="entry name" value="TPR-like"/>
    <property type="match status" value="1"/>
</dbReference>
<dbReference type="RefSeq" id="WP_255187074.1">
    <property type="nucleotide sequence ID" value="NZ_CP113517.1"/>
</dbReference>
<organism evidence="2 3">
    <name type="scientific">Methylomonas rapida</name>
    <dbReference type="NCBI Taxonomy" id="2963939"/>
    <lineage>
        <taxon>Bacteria</taxon>
        <taxon>Pseudomonadati</taxon>
        <taxon>Pseudomonadota</taxon>
        <taxon>Gammaproteobacteria</taxon>
        <taxon>Methylococcales</taxon>
        <taxon>Methylococcaceae</taxon>
        <taxon>Methylomonas</taxon>
    </lineage>
</organism>
<keyword evidence="3" id="KW-1185">Reference proteome</keyword>
<proteinExistence type="predicted"/>
<dbReference type="EMBL" id="CP113517">
    <property type="protein sequence ID" value="WAR46169.1"/>
    <property type="molecule type" value="Genomic_DNA"/>
</dbReference>
<sequence>MKTNFIGILITLLLFFGLNKSAFPKEPWAEYVVQGSFDPIAAALLVPPFCEGNSGIGIIHKPKDWKKIYGQDFTSINHYCSGKHKIPKCYEYPEKEKKACLSYFLEGTTYAIKHSQNPNYALLPFLHTERGNLLKDIGNYEEAILDFKTAISKNNKFHPAYLGIADTYIKLKDLDEAEKYIQMGLEHNPDKKSLNKKLERIRKLKK</sequence>
<keyword evidence="1" id="KW-0802">TPR repeat</keyword>
<gene>
    <name evidence="2" type="ORF">NM686_006530</name>
</gene>
<dbReference type="SMART" id="SM00028">
    <property type="entry name" value="TPR"/>
    <property type="match status" value="2"/>
</dbReference>
<accession>A0ABY7GNT6</accession>
<dbReference type="Proteomes" id="UP001162780">
    <property type="component" value="Chromosome"/>
</dbReference>
<dbReference type="InterPro" id="IPR011990">
    <property type="entry name" value="TPR-like_helical_dom_sf"/>
</dbReference>
<dbReference type="Pfam" id="PF14559">
    <property type="entry name" value="TPR_19"/>
    <property type="match status" value="1"/>
</dbReference>
<reference evidence="2" key="1">
    <citation type="submission" date="2022-11" db="EMBL/GenBank/DDBJ databases">
        <title>Methylomonas rapida sp. nov., Carotenoid-Producing Obligate Methanotrophs with High Growth Characteristics and Biotechnological Potential.</title>
        <authorList>
            <person name="Tikhonova E.N."/>
            <person name="Suleimanov R.Z."/>
            <person name="Miroshnikov K."/>
            <person name="Oshkin I.Y."/>
            <person name="Belova S.E."/>
            <person name="Danilova O.V."/>
            <person name="Ashikhmin A."/>
            <person name="Konopkin A."/>
            <person name="But S.Y."/>
            <person name="Khmelenina V.N."/>
            <person name="Kuznetsov N."/>
            <person name="Pimenov N.V."/>
            <person name="Dedysh S.N."/>
        </authorList>
    </citation>
    <scope>NUCLEOTIDE SEQUENCE</scope>
    <source>
        <strain evidence="2">MP1</strain>
    </source>
</reference>
<evidence type="ECO:0000256" key="1">
    <source>
        <dbReference type="PROSITE-ProRule" id="PRU00339"/>
    </source>
</evidence>
<name>A0ABY7GNT6_9GAMM</name>
<evidence type="ECO:0000313" key="2">
    <source>
        <dbReference type="EMBL" id="WAR46169.1"/>
    </source>
</evidence>
<protein>
    <submittedName>
        <fullName evidence="2">Tetratricopeptide repeat protein</fullName>
    </submittedName>
</protein>
<feature type="repeat" description="TPR" evidence="1">
    <location>
        <begin position="158"/>
        <end position="191"/>
    </location>
</feature>
<dbReference type="PROSITE" id="PS50005">
    <property type="entry name" value="TPR"/>
    <property type="match status" value="1"/>
</dbReference>